<gene>
    <name evidence="3" type="ORF">DOS84_04825</name>
</gene>
<dbReference type="Pfam" id="PF15632">
    <property type="entry name" value="ATPgrasp_Ter"/>
    <property type="match status" value="1"/>
</dbReference>
<dbReference type="RefSeq" id="WP_111408973.1">
    <property type="nucleotide sequence ID" value="NZ_QKXH01000002.1"/>
</dbReference>
<reference evidence="3 4" key="1">
    <citation type="submission" date="2018-06" db="EMBL/GenBank/DDBJ databases">
        <title>Flavobacterium sp IMCC34762, genome.</title>
        <authorList>
            <person name="Joung Y."/>
            <person name="Cho J."/>
            <person name="Song J."/>
        </authorList>
    </citation>
    <scope>NUCLEOTIDE SEQUENCE [LARGE SCALE GENOMIC DNA]</scope>
    <source>
        <strain evidence="3 4">IMCC34762</strain>
    </source>
</reference>
<dbReference type="Pfam" id="PF21360">
    <property type="entry name" value="PylC-like_N"/>
    <property type="match status" value="1"/>
</dbReference>
<proteinExistence type="predicted"/>
<evidence type="ECO:0000313" key="3">
    <source>
        <dbReference type="EMBL" id="PZX94878.1"/>
    </source>
</evidence>
<keyword evidence="1" id="KW-0067">ATP-binding</keyword>
<evidence type="ECO:0000259" key="2">
    <source>
        <dbReference type="PROSITE" id="PS50975"/>
    </source>
</evidence>
<dbReference type="PROSITE" id="PS50975">
    <property type="entry name" value="ATP_GRASP"/>
    <property type="match status" value="1"/>
</dbReference>
<evidence type="ECO:0000313" key="4">
    <source>
        <dbReference type="Proteomes" id="UP000249177"/>
    </source>
</evidence>
<evidence type="ECO:0000256" key="1">
    <source>
        <dbReference type="PROSITE-ProRule" id="PRU00409"/>
    </source>
</evidence>
<organism evidence="3 4">
    <name type="scientific">Flavobacterium aquariorum</name>
    <dbReference type="NCBI Taxonomy" id="2217670"/>
    <lineage>
        <taxon>Bacteria</taxon>
        <taxon>Pseudomonadati</taxon>
        <taxon>Bacteroidota</taxon>
        <taxon>Flavobacteriia</taxon>
        <taxon>Flavobacteriales</taxon>
        <taxon>Flavobacteriaceae</taxon>
        <taxon>Flavobacterium</taxon>
    </lineage>
</organism>
<keyword evidence="4" id="KW-1185">Reference proteome</keyword>
<comment type="caution">
    <text evidence="3">The sequence shown here is derived from an EMBL/GenBank/DDBJ whole genome shotgun (WGS) entry which is preliminary data.</text>
</comment>
<feature type="domain" description="ATP-grasp" evidence="2">
    <location>
        <begin position="113"/>
        <end position="291"/>
    </location>
</feature>
<dbReference type="Gene3D" id="3.40.50.20">
    <property type="match status" value="1"/>
</dbReference>
<dbReference type="GO" id="GO:0046872">
    <property type="term" value="F:metal ion binding"/>
    <property type="evidence" value="ECO:0007669"/>
    <property type="project" value="InterPro"/>
</dbReference>
<dbReference type="OrthoDB" id="9803907at2"/>
<sequence>MSNVLITCAGKRVSLVRSFKTELKLIFSDSKVYTTDSAPEKSAACRVSDGYFKVPPVTHNNYIDDLLQIAIENNIKLIIPTIDPELLVLSQNIDLFKKHHVEILISDYENIKTLINKRLTNDFFKKLEINYAKEFDKNNFTLPLYIKPIDGSRSIDNHIVKQESELTSYHFSNEKLLFFEYLEHQYFTEYTIDMYFDRNNKLKCLVPRERLEVRAGEVSKAITRRAWFLDNIATKFAHIPGLRGCISIQIFVNNETTVIYGIEINPRFSGGFPLSYLAGANFPKWIIQEYLLGKTKIPYYDNWEENLMMLRYDDEILIHNYVEKKTKFIGF</sequence>
<dbReference type="SUPFAM" id="SSF56059">
    <property type="entry name" value="Glutathione synthetase ATP-binding domain-like"/>
    <property type="match status" value="1"/>
</dbReference>
<dbReference type="Proteomes" id="UP000249177">
    <property type="component" value="Unassembled WGS sequence"/>
</dbReference>
<dbReference type="GO" id="GO:0005524">
    <property type="term" value="F:ATP binding"/>
    <property type="evidence" value="ECO:0007669"/>
    <property type="project" value="UniProtKB-UniRule"/>
</dbReference>
<name>A0A2W7TXV5_9FLAO</name>
<accession>A0A2W7TXV5</accession>
<dbReference type="InterPro" id="IPR013815">
    <property type="entry name" value="ATP_grasp_subdomain_1"/>
</dbReference>
<dbReference type="Gene3D" id="3.30.470.20">
    <property type="entry name" value="ATP-grasp fold, B domain"/>
    <property type="match status" value="1"/>
</dbReference>
<dbReference type="InterPro" id="IPR048764">
    <property type="entry name" value="PylC_N"/>
</dbReference>
<dbReference type="AlphaFoldDB" id="A0A2W7TXV5"/>
<keyword evidence="1" id="KW-0547">Nucleotide-binding</keyword>
<protein>
    <submittedName>
        <fullName evidence="3">Carbamoyl phosphate synthase large subunit</fullName>
    </submittedName>
</protein>
<dbReference type="InterPro" id="IPR011761">
    <property type="entry name" value="ATP-grasp"/>
</dbReference>
<dbReference type="EMBL" id="QKXH01000002">
    <property type="protein sequence ID" value="PZX94878.1"/>
    <property type="molecule type" value="Genomic_DNA"/>
</dbReference>
<dbReference type="Gene3D" id="3.30.1490.20">
    <property type="entry name" value="ATP-grasp fold, A domain"/>
    <property type="match status" value="1"/>
</dbReference>